<organism evidence="1">
    <name type="scientific">Triticum urartu</name>
    <name type="common">Red wild einkorn</name>
    <name type="synonym">Crithodium urartu</name>
    <dbReference type="NCBI Taxonomy" id="4572"/>
    <lineage>
        <taxon>Eukaryota</taxon>
        <taxon>Viridiplantae</taxon>
        <taxon>Streptophyta</taxon>
        <taxon>Embryophyta</taxon>
        <taxon>Tracheophyta</taxon>
        <taxon>Spermatophyta</taxon>
        <taxon>Magnoliopsida</taxon>
        <taxon>Liliopsida</taxon>
        <taxon>Poales</taxon>
        <taxon>Poaceae</taxon>
        <taxon>BOP clade</taxon>
        <taxon>Pooideae</taxon>
        <taxon>Triticodae</taxon>
        <taxon>Triticeae</taxon>
        <taxon>Triticinae</taxon>
        <taxon>Triticum</taxon>
    </lineage>
</organism>
<evidence type="ECO:0000313" key="1">
    <source>
        <dbReference type="EMBL" id="EMS60450.1"/>
    </source>
</evidence>
<reference evidence="1" key="1">
    <citation type="journal article" date="2013" name="Nature">
        <title>Draft genome of the wheat A-genome progenitor Triticum urartu.</title>
        <authorList>
            <person name="Ling H.Q."/>
            <person name="Zhao S."/>
            <person name="Liu D."/>
            <person name="Wang J."/>
            <person name="Sun H."/>
            <person name="Zhang C."/>
            <person name="Fan H."/>
            <person name="Li D."/>
            <person name="Dong L."/>
            <person name="Tao Y."/>
            <person name="Gao C."/>
            <person name="Wu H."/>
            <person name="Li Y."/>
            <person name="Cui Y."/>
            <person name="Guo X."/>
            <person name="Zheng S."/>
            <person name="Wang B."/>
            <person name="Yu K."/>
            <person name="Liang Q."/>
            <person name="Yang W."/>
            <person name="Lou X."/>
            <person name="Chen J."/>
            <person name="Feng M."/>
            <person name="Jian J."/>
            <person name="Zhang X."/>
            <person name="Luo G."/>
            <person name="Jiang Y."/>
            <person name="Liu J."/>
            <person name="Wang Z."/>
            <person name="Sha Y."/>
            <person name="Zhang B."/>
            <person name="Wu H."/>
            <person name="Tang D."/>
            <person name="Shen Q."/>
            <person name="Xue P."/>
            <person name="Zou S."/>
            <person name="Wang X."/>
            <person name="Liu X."/>
            <person name="Wang F."/>
            <person name="Yang Y."/>
            <person name="An X."/>
            <person name="Dong Z."/>
            <person name="Zhang K."/>
            <person name="Zhang X."/>
            <person name="Luo M.C."/>
            <person name="Dvorak J."/>
            <person name="Tong Y."/>
            <person name="Wang J."/>
            <person name="Yang H."/>
            <person name="Li Z."/>
            <person name="Wang D."/>
            <person name="Zhang A."/>
            <person name="Wang J."/>
        </authorList>
    </citation>
    <scope>NUCLEOTIDE SEQUENCE</scope>
</reference>
<proteinExistence type="predicted"/>
<dbReference type="EMBL" id="KD108763">
    <property type="protein sequence ID" value="EMS60450.1"/>
    <property type="molecule type" value="Genomic_DNA"/>
</dbReference>
<accession>M8A6Z1</accession>
<sequence length="92" mass="10632">MAIPGPNKRWNWKHRRHCTPCHRQRPDTGHGFGARLMHGVILIARFFLCFCNAQLNDDVVDFMVVPTVMVRVHEAHVNYDVFWSTTCGGILE</sequence>
<protein>
    <submittedName>
        <fullName evidence="1">Uncharacterized protein</fullName>
    </submittedName>
</protein>
<dbReference type="AlphaFoldDB" id="M8A6Z1"/>
<name>M8A6Z1_TRIUA</name>
<dbReference type="OMA" id="HRRHCTP"/>
<gene>
    <name evidence="1" type="ORF">TRIUR3_04514</name>
</gene>